<proteinExistence type="predicted"/>
<evidence type="ECO:0000256" key="1">
    <source>
        <dbReference type="SAM" id="MobiDB-lite"/>
    </source>
</evidence>
<gene>
    <name evidence="2" type="ORF">BN59_01292</name>
</gene>
<evidence type="ECO:0000313" key="2">
    <source>
        <dbReference type="EMBL" id="CDZ77013.1"/>
    </source>
</evidence>
<dbReference type="AlphaFoldDB" id="A0A078KZ71"/>
<dbReference type="Proteomes" id="UP000044071">
    <property type="component" value="Unassembled WGS sequence"/>
</dbReference>
<accession>A0A078KZ71</accession>
<sequence length="79" mass="9139">MSKKHDASATKPIDIPPRPKRYDDYQSVPLHGSKSPIFFHSPDDLEEEQVREKIRKLMEKRYGQDITTEEAGTSPRQLS</sequence>
<dbReference type="EMBL" id="CCSB01000001">
    <property type="protein sequence ID" value="CDZ77013.1"/>
    <property type="molecule type" value="Genomic_DNA"/>
</dbReference>
<evidence type="ECO:0000313" key="3">
    <source>
        <dbReference type="Proteomes" id="UP000044071"/>
    </source>
</evidence>
<protein>
    <submittedName>
        <fullName evidence="2">Uncharacterized protein</fullName>
    </submittedName>
</protein>
<organism evidence="2 3">
    <name type="scientific">Legionella massiliensis</name>
    <dbReference type="NCBI Taxonomy" id="1034943"/>
    <lineage>
        <taxon>Bacteria</taxon>
        <taxon>Pseudomonadati</taxon>
        <taxon>Pseudomonadota</taxon>
        <taxon>Gammaproteobacteria</taxon>
        <taxon>Legionellales</taxon>
        <taxon>Legionellaceae</taxon>
        <taxon>Legionella</taxon>
    </lineage>
</organism>
<dbReference type="RefSeq" id="WP_043873433.1">
    <property type="nucleotide sequence ID" value="NZ_CCVW01000001.1"/>
</dbReference>
<reference evidence="2 3" key="1">
    <citation type="submission" date="2014-06" db="EMBL/GenBank/DDBJ databases">
        <authorList>
            <person name="Urmite Genomes Urmite Genomes"/>
        </authorList>
    </citation>
    <scope>NUCLEOTIDE SEQUENCE [LARGE SCALE GENOMIC DNA]</scope>
</reference>
<keyword evidence="3" id="KW-1185">Reference proteome</keyword>
<feature type="region of interest" description="Disordered" evidence="1">
    <location>
        <begin position="1"/>
        <end position="45"/>
    </location>
</feature>
<name>A0A078KZ71_9GAMM</name>